<geneLocation type="plasmid" evidence="2 3">
    <name>pDSHI04</name>
</geneLocation>
<dbReference type="InterPro" id="IPR006342">
    <property type="entry name" value="FkbM_mtfrase"/>
</dbReference>
<keyword evidence="2" id="KW-0489">Methyltransferase</keyword>
<proteinExistence type="predicted"/>
<dbReference type="GO" id="GO:0032259">
    <property type="term" value="P:methylation"/>
    <property type="evidence" value="ECO:0007669"/>
    <property type="project" value="UniProtKB-KW"/>
</dbReference>
<dbReference type="Gene3D" id="3.40.50.150">
    <property type="entry name" value="Vaccinia Virus protein VP39"/>
    <property type="match status" value="1"/>
</dbReference>
<dbReference type="InterPro" id="IPR026913">
    <property type="entry name" value="METTL24"/>
</dbReference>
<dbReference type="OrthoDB" id="4104638at2"/>
<keyword evidence="3" id="KW-1185">Reference proteome</keyword>
<dbReference type="HOGENOM" id="CLU_1183532_0_0_5"/>
<gene>
    <name evidence="2" type="ordered locus">Dshi_4141</name>
</gene>
<evidence type="ECO:0000259" key="1">
    <source>
        <dbReference type="Pfam" id="PF05050"/>
    </source>
</evidence>
<dbReference type="RefSeq" id="WP_012187420.1">
    <property type="nucleotide sequence ID" value="NC_009958.1"/>
</dbReference>
<dbReference type="PANTHER" id="PTHR32026">
    <property type="entry name" value="METHYLTRANSFERASE-LIKE PROTEIN 24"/>
    <property type="match status" value="1"/>
</dbReference>
<keyword evidence="2" id="KW-0808">Transferase</keyword>
<sequence length="234" mass="26602">MTELASGPGLFLRRAWRNLNRRVSRVWLDMRGPRIEHDMIRLGSEGNGWYAPSDLPEGALCYCIGVGLDASFDFELAARGAEVHAFDPTPLAIDYMARKNEDRVTFHPWGVLDSDSSMRLYFPMNTAHGSHFAEDLHGTGQYHEVPCYRMSTILDRLGHRDRQIHLVKMDIEGSWFAALQDMMASGIYPTFLEVEYDSPAPVWRVSKVARLLESHGYALILRDADNAIYKRVPS</sequence>
<feature type="domain" description="Methyltransferase FkbM" evidence="1">
    <location>
        <begin position="72"/>
        <end position="217"/>
    </location>
</feature>
<dbReference type="Pfam" id="PF05050">
    <property type="entry name" value="Methyltransf_21"/>
    <property type="match status" value="1"/>
</dbReference>
<accession>A8LUD5</accession>
<dbReference type="AlphaFoldDB" id="A8LUD5"/>
<dbReference type="Proteomes" id="UP000006833">
    <property type="component" value="Plasmid pDSHI04"/>
</dbReference>
<name>A8LUD5_DINSH</name>
<evidence type="ECO:0000313" key="2">
    <source>
        <dbReference type="EMBL" id="ABV95852.1"/>
    </source>
</evidence>
<dbReference type="GO" id="GO:0008168">
    <property type="term" value="F:methyltransferase activity"/>
    <property type="evidence" value="ECO:0007669"/>
    <property type="project" value="UniProtKB-KW"/>
</dbReference>
<protein>
    <submittedName>
        <fullName evidence="2">Methyltransferase</fullName>
    </submittedName>
</protein>
<dbReference type="EMBL" id="CP000834">
    <property type="protein sequence ID" value="ABV95852.1"/>
    <property type="molecule type" value="Genomic_DNA"/>
</dbReference>
<dbReference type="SUPFAM" id="SSF53335">
    <property type="entry name" value="S-adenosyl-L-methionine-dependent methyltransferases"/>
    <property type="match status" value="1"/>
</dbReference>
<reference evidence="3" key="1">
    <citation type="journal article" date="2010" name="ISME J.">
        <title>The complete genome sequence of the algal symbiont Dinoroseobacter shibae: a hitchhiker's guide to life in the sea.</title>
        <authorList>
            <person name="Wagner-Dobler I."/>
            <person name="Ballhausen B."/>
            <person name="Berger M."/>
            <person name="Brinkhoff T."/>
            <person name="Buchholz I."/>
            <person name="Bunk B."/>
            <person name="Cypionka H."/>
            <person name="Daniel R."/>
            <person name="Drepper T."/>
            <person name="Gerdts G."/>
            <person name="Hahnke S."/>
            <person name="Han C."/>
            <person name="Jahn D."/>
            <person name="Kalhoefer D."/>
            <person name="Kiss H."/>
            <person name="Klenk H.P."/>
            <person name="Kyrpides N."/>
            <person name="Liebl W."/>
            <person name="Liesegang H."/>
            <person name="Meincke L."/>
            <person name="Pati A."/>
            <person name="Petersen J."/>
            <person name="Piekarski T."/>
            <person name="Pommerenke C."/>
            <person name="Pradella S."/>
            <person name="Pukall R."/>
            <person name="Rabus R."/>
            <person name="Stackebrandt E."/>
            <person name="Thole S."/>
            <person name="Thompson L."/>
            <person name="Tielen P."/>
            <person name="Tomasch J."/>
            <person name="von Jan M."/>
            <person name="Wanphrut N."/>
            <person name="Wichels A."/>
            <person name="Zech H."/>
            <person name="Simon M."/>
        </authorList>
    </citation>
    <scope>NUCLEOTIDE SEQUENCE [LARGE SCALE GENOMIC DNA]</scope>
    <source>
        <strain evidence="3">DSM 16493 / NCIMB 14021 / DFL 12</strain>
        <plasmid evidence="3">Plasmid pDSHI04</plasmid>
    </source>
</reference>
<organism evidence="2 3">
    <name type="scientific">Dinoroseobacter shibae (strain DSM 16493 / NCIMB 14021 / DFL 12)</name>
    <dbReference type="NCBI Taxonomy" id="398580"/>
    <lineage>
        <taxon>Bacteria</taxon>
        <taxon>Pseudomonadati</taxon>
        <taxon>Pseudomonadota</taxon>
        <taxon>Alphaproteobacteria</taxon>
        <taxon>Rhodobacterales</taxon>
        <taxon>Roseobacteraceae</taxon>
        <taxon>Dinoroseobacter</taxon>
    </lineage>
</organism>
<keyword evidence="2" id="KW-0614">Plasmid</keyword>
<evidence type="ECO:0000313" key="3">
    <source>
        <dbReference type="Proteomes" id="UP000006833"/>
    </source>
</evidence>
<dbReference type="InterPro" id="IPR029063">
    <property type="entry name" value="SAM-dependent_MTases_sf"/>
</dbReference>
<dbReference type="KEGG" id="dsh:Dshi_4141"/>